<evidence type="ECO:0000313" key="3">
    <source>
        <dbReference type="Proteomes" id="UP001157006"/>
    </source>
</evidence>
<organism evidence="2 3">
    <name type="scientific">Vicia faba</name>
    <name type="common">Broad bean</name>
    <name type="synonym">Faba vulgaris</name>
    <dbReference type="NCBI Taxonomy" id="3906"/>
    <lineage>
        <taxon>Eukaryota</taxon>
        <taxon>Viridiplantae</taxon>
        <taxon>Streptophyta</taxon>
        <taxon>Embryophyta</taxon>
        <taxon>Tracheophyta</taxon>
        <taxon>Spermatophyta</taxon>
        <taxon>Magnoliopsida</taxon>
        <taxon>eudicotyledons</taxon>
        <taxon>Gunneridae</taxon>
        <taxon>Pentapetalae</taxon>
        <taxon>rosids</taxon>
        <taxon>fabids</taxon>
        <taxon>Fabales</taxon>
        <taxon>Fabaceae</taxon>
        <taxon>Papilionoideae</taxon>
        <taxon>50 kb inversion clade</taxon>
        <taxon>NPAAA clade</taxon>
        <taxon>Hologalegina</taxon>
        <taxon>IRL clade</taxon>
        <taxon>Fabeae</taxon>
        <taxon>Vicia</taxon>
    </lineage>
</organism>
<proteinExistence type="predicted"/>
<reference evidence="2 3" key="1">
    <citation type="submission" date="2023-01" db="EMBL/GenBank/DDBJ databases">
        <authorList>
            <person name="Kreplak J."/>
        </authorList>
    </citation>
    <scope>NUCLEOTIDE SEQUENCE [LARGE SCALE GENOMIC DNA]</scope>
</reference>
<evidence type="ECO:0000256" key="1">
    <source>
        <dbReference type="SAM" id="Phobius"/>
    </source>
</evidence>
<accession>A0AAV1APE7</accession>
<dbReference type="PANTHER" id="PTHR47481">
    <property type="match status" value="1"/>
</dbReference>
<dbReference type="Proteomes" id="UP001157006">
    <property type="component" value="Chromosome 5"/>
</dbReference>
<feature type="transmembrane region" description="Helical" evidence="1">
    <location>
        <begin position="24"/>
        <end position="50"/>
    </location>
</feature>
<name>A0AAV1APE7_VICFA</name>
<keyword evidence="3" id="KW-1185">Reference proteome</keyword>
<dbReference type="EMBL" id="OX451740">
    <property type="protein sequence ID" value="CAI8612161.1"/>
    <property type="molecule type" value="Genomic_DNA"/>
</dbReference>
<keyword evidence="1" id="KW-0812">Transmembrane</keyword>
<sequence>MSSLFVDKIKCHQTMLQMKRTRMVVLLLSGAVNMLITIGVPITGSFSWIYSIISTDLLATTLEHNSTAVEAWNHLADFFQDNQNARVATLDVSNYYQHLKMLSNQLRNVFLPINNHCMVLQLIFGLPEVYHSVATLIRLSNPLPTFYQARSMLTLEEADMAKMESIDPHAAMHTTQHQPFEDTFQRGNFRSDNRSCSNQGCGGDVVTIMDLIMELPVPFLHGLLLIGSSYSSTQLSNHGVELRHHGLYLCIWIPIMICDNHGDLYPITTPSSFIGLTSSL</sequence>
<dbReference type="Pfam" id="PF14223">
    <property type="entry name" value="Retrotran_gag_2"/>
    <property type="match status" value="1"/>
</dbReference>
<dbReference type="PANTHER" id="PTHR47481:SF10">
    <property type="entry name" value="COPIA-LIKE POLYPROTEIN_RETROTRANSPOSON"/>
    <property type="match status" value="1"/>
</dbReference>
<keyword evidence="1" id="KW-0472">Membrane</keyword>
<evidence type="ECO:0000313" key="2">
    <source>
        <dbReference type="EMBL" id="CAI8612161.1"/>
    </source>
</evidence>
<gene>
    <name evidence="2" type="ORF">VFH_V020960</name>
</gene>
<keyword evidence="1" id="KW-1133">Transmembrane helix</keyword>
<dbReference type="AlphaFoldDB" id="A0AAV1APE7"/>
<protein>
    <submittedName>
        <fullName evidence="2">Uncharacterized protein</fullName>
    </submittedName>
</protein>